<protein>
    <submittedName>
        <fullName evidence="1">Uncharacterized protein</fullName>
    </submittedName>
</protein>
<gene>
    <name evidence="1" type="ORF">GCM10011391_05790</name>
</gene>
<comment type="caution">
    <text evidence="1">The sequence shown here is derived from an EMBL/GenBank/DDBJ whole genome shotgun (WGS) entry which is preliminary data.</text>
</comment>
<dbReference type="AlphaFoldDB" id="A0A8J2VN44"/>
<evidence type="ECO:0000313" key="1">
    <source>
        <dbReference type="EMBL" id="GGE30079.1"/>
    </source>
</evidence>
<reference evidence="1" key="1">
    <citation type="journal article" date="2014" name="Int. J. Syst. Evol. Microbiol.">
        <title>Complete genome sequence of Corynebacterium casei LMG S-19264T (=DSM 44701T), isolated from a smear-ripened cheese.</title>
        <authorList>
            <consortium name="US DOE Joint Genome Institute (JGI-PGF)"/>
            <person name="Walter F."/>
            <person name="Albersmeier A."/>
            <person name="Kalinowski J."/>
            <person name="Ruckert C."/>
        </authorList>
    </citation>
    <scope>NUCLEOTIDE SEQUENCE</scope>
    <source>
        <strain evidence="1">CGMCC 1.15371</strain>
    </source>
</reference>
<proteinExistence type="predicted"/>
<dbReference type="EMBL" id="BMIR01000001">
    <property type="protein sequence ID" value="GGE30079.1"/>
    <property type="molecule type" value="Genomic_DNA"/>
</dbReference>
<sequence length="80" mass="9148">MPVRTVYRDIDTLTESVIPIYTSKGRGGGITLMEHFILNKSLLLEKEQDEILFSLQSLSATNYPQIDDILLKMSTLFQKK</sequence>
<organism evidence="1 2">
    <name type="scientific">Pullulanibacillus camelliae</name>
    <dbReference type="NCBI Taxonomy" id="1707096"/>
    <lineage>
        <taxon>Bacteria</taxon>
        <taxon>Bacillati</taxon>
        <taxon>Bacillota</taxon>
        <taxon>Bacilli</taxon>
        <taxon>Bacillales</taxon>
        <taxon>Sporolactobacillaceae</taxon>
        <taxon>Pullulanibacillus</taxon>
    </lineage>
</organism>
<keyword evidence="2" id="KW-1185">Reference proteome</keyword>
<dbReference type="Proteomes" id="UP000628775">
    <property type="component" value="Unassembled WGS sequence"/>
</dbReference>
<name>A0A8J2VN44_9BACL</name>
<accession>A0A8J2VN44</accession>
<dbReference type="RefSeq" id="WP_229672237.1">
    <property type="nucleotide sequence ID" value="NZ_BMIR01000001.1"/>
</dbReference>
<evidence type="ECO:0000313" key="2">
    <source>
        <dbReference type="Proteomes" id="UP000628775"/>
    </source>
</evidence>
<reference evidence="1" key="2">
    <citation type="submission" date="2020-09" db="EMBL/GenBank/DDBJ databases">
        <authorList>
            <person name="Sun Q."/>
            <person name="Zhou Y."/>
        </authorList>
    </citation>
    <scope>NUCLEOTIDE SEQUENCE</scope>
    <source>
        <strain evidence="1">CGMCC 1.15371</strain>
    </source>
</reference>